<evidence type="ECO:0000256" key="8">
    <source>
        <dbReference type="SAM" id="Phobius"/>
    </source>
</evidence>
<gene>
    <name evidence="11" type="primary">20345906</name>
    <name evidence="10" type="ORF">GGTG_05448</name>
</gene>
<dbReference type="RefSeq" id="XP_009221515.1">
    <property type="nucleotide sequence ID" value="XM_009223251.1"/>
</dbReference>
<dbReference type="InterPro" id="IPR004738">
    <property type="entry name" value="Phos_permease"/>
</dbReference>
<keyword evidence="3" id="KW-0592">Phosphate transport</keyword>
<dbReference type="Pfam" id="PF00083">
    <property type="entry name" value="Sugar_tr"/>
    <property type="match status" value="1"/>
</dbReference>
<feature type="transmembrane region" description="Helical" evidence="8">
    <location>
        <begin position="84"/>
        <end position="103"/>
    </location>
</feature>
<evidence type="ECO:0000313" key="12">
    <source>
        <dbReference type="Proteomes" id="UP000006039"/>
    </source>
</evidence>
<feature type="transmembrane region" description="Helical" evidence="8">
    <location>
        <begin position="404"/>
        <end position="424"/>
    </location>
</feature>
<organism evidence="10">
    <name type="scientific">Gaeumannomyces tritici (strain R3-111a-1)</name>
    <name type="common">Wheat and barley take-all root rot fungus</name>
    <name type="synonym">Gaeumannomyces graminis var. tritici</name>
    <dbReference type="NCBI Taxonomy" id="644352"/>
    <lineage>
        <taxon>Eukaryota</taxon>
        <taxon>Fungi</taxon>
        <taxon>Dikarya</taxon>
        <taxon>Ascomycota</taxon>
        <taxon>Pezizomycotina</taxon>
        <taxon>Sordariomycetes</taxon>
        <taxon>Sordariomycetidae</taxon>
        <taxon>Magnaporthales</taxon>
        <taxon>Magnaporthaceae</taxon>
        <taxon>Gaeumannomyces</taxon>
    </lineage>
</organism>
<feature type="region of interest" description="Disordered" evidence="7">
    <location>
        <begin position="540"/>
        <end position="579"/>
    </location>
</feature>
<feature type="transmembrane region" description="Helical" evidence="8">
    <location>
        <begin position="508"/>
        <end position="530"/>
    </location>
</feature>
<proteinExistence type="predicted"/>
<protein>
    <submittedName>
        <fullName evidence="10">Phosphate:H+ symporter</fullName>
    </submittedName>
</protein>
<evidence type="ECO:0000313" key="10">
    <source>
        <dbReference type="EMBL" id="EJT75515.1"/>
    </source>
</evidence>
<evidence type="ECO:0000256" key="6">
    <source>
        <dbReference type="ARBA" id="ARBA00023136"/>
    </source>
</evidence>
<dbReference type="CDD" id="cd17364">
    <property type="entry name" value="MFS_PhT"/>
    <property type="match status" value="1"/>
</dbReference>
<dbReference type="GO" id="GO:0005315">
    <property type="term" value="F:phosphate transmembrane transporter activity"/>
    <property type="evidence" value="ECO:0007669"/>
    <property type="project" value="InterPro"/>
</dbReference>
<dbReference type="PROSITE" id="PS50850">
    <property type="entry name" value="MFS"/>
    <property type="match status" value="1"/>
</dbReference>
<dbReference type="VEuPathDB" id="FungiDB:GGTG_05448"/>
<comment type="subcellular location">
    <subcellularLocation>
        <location evidence="1">Membrane</location>
        <topology evidence="1">Multi-pass membrane protein</topology>
    </subcellularLocation>
</comment>
<sequence length="579" mass="62195">MASSAGGIMASPEEAERLAAVEKKLAMTSGGNAAFKNYNNQFAHIADPTERRRLALAEIDSVPFGWYHVRTIAIGGIGFMTDSYDIFAVGLITGLLGIVYYGGTLSSDDDTALKVSTSTGTMVGQIGFGIIADYLGRKKIYGFELLIIICTTLVQALSAGSPGVSIIGVLVFWRIIMGIGIGGDYPLSATITSEFATTKWRGFMMNAVFAMQGIGQLCAALVLLITTAAFKSQLEMASSPAACSSNGACVAAADRMWRIIIGFGAVPGSIALYFRLTIPETPRYTFDVEKDAEKANALLHGSAEEPAEPPKASRAEFFRHYKQWKNLKVLLGCALSWFFLDIAFYGLGLNNPIILNAIGWSGGGNMYHIMHNTAVGNLVLVLAGAVPGYWVSAGIIDTVGRKPVQLFGFFALTLIFFVIGFKFWDLSGNELLALYTIAQFFFNCGPNSTTFVIPGEVFPTKYRSTSHGISAASGKLGAIIAQVVFGPLKSIGADKERAKLDPRWLYPWINHIMQIFACIMALGFFTTLLIPETARKTLEELGGMDEPTEAVPKSDSSQDVVPAAEAESSKRPAAQEGTS</sequence>
<dbReference type="InterPro" id="IPR005829">
    <property type="entry name" value="Sugar_transporter_CS"/>
</dbReference>
<accession>J3NVY5</accession>
<evidence type="ECO:0000256" key="7">
    <source>
        <dbReference type="SAM" id="MobiDB-lite"/>
    </source>
</evidence>
<reference evidence="11" key="4">
    <citation type="journal article" date="2015" name="G3 (Bethesda)">
        <title>Genome sequences of three phytopathogenic species of the Magnaporthaceae family of fungi.</title>
        <authorList>
            <person name="Okagaki L.H."/>
            <person name="Nunes C.C."/>
            <person name="Sailsbery J."/>
            <person name="Clay B."/>
            <person name="Brown D."/>
            <person name="John T."/>
            <person name="Oh Y."/>
            <person name="Young N."/>
            <person name="Fitzgerald M."/>
            <person name="Haas B.J."/>
            <person name="Zeng Q."/>
            <person name="Young S."/>
            <person name="Adiconis X."/>
            <person name="Fan L."/>
            <person name="Levin J.Z."/>
            <person name="Mitchell T.K."/>
            <person name="Okubara P.A."/>
            <person name="Farman M.L."/>
            <person name="Kohn L.M."/>
            <person name="Birren B."/>
            <person name="Ma L.-J."/>
            <person name="Dean R.A."/>
        </authorList>
    </citation>
    <scope>NUCLEOTIDE SEQUENCE</scope>
    <source>
        <strain evidence="11">R3-111a-1</strain>
    </source>
</reference>
<keyword evidence="12" id="KW-1185">Reference proteome</keyword>
<dbReference type="NCBIfam" id="TIGR00887">
    <property type="entry name" value="2A0109"/>
    <property type="match status" value="1"/>
</dbReference>
<name>J3NVY5_GAET3</name>
<reference evidence="10" key="3">
    <citation type="submission" date="2010-09" db="EMBL/GenBank/DDBJ databases">
        <title>Annotation of Gaeumannomyces graminis var. tritici R3-111a-1.</title>
        <authorList>
            <consortium name="The Broad Institute Genome Sequencing Platform"/>
            <person name="Ma L.-J."/>
            <person name="Dead R."/>
            <person name="Young S.K."/>
            <person name="Zeng Q."/>
            <person name="Gargeya S."/>
            <person name="Fitzgerald M."/>
            <person name="Haas B."/>
            <person name="Abouelleil A."/>
            <person name="Alvarado L."/>
            <person name="Arachchi H.M."/>
            <person name="Berlin A."/>
            <person name="Brown A."/>
            <person name="Chapman S.B."/>
            <person name="Chen Z."/>
            <person name="Dunbar C."/>
            <person name="Freedman E."/>
            <person name="Gearin G."/>
            <person name="Gellesch M."/>
            <person name="Goldberg J."/>
            <person name="Griggs A."/>
            <person name="Gujja S."/>
            <person name="Heiman D."/>
            <person name="Howarth C."/>
            <person name="Larson L."/>
            <person name="Lui A."/>
            <person name="MacDonald P.J.P."/>
            <person name="Mehta T."/>
            <person name="Montmayeur A."/>
            <person name="Murphy C."/>
            <person name="Neiman D."/>
            <person name="Pearson M."/>
            <person name="Priest M."/>
            <person name="Roberts A."/>
            <person name="Saif S."/>
            <person name="Shea T."/>
            <person name="Shenoy N."/>
            <person name="Sisk P."/>
            <person name="Stolte C."/>
            <person name="Sykes S."/>
            <person name="Yandava C."/>
            <person name="Wortman J."/>
            <person name="Nusbaum C."/>
            <person name="Birren B."/>
        </authorList>
    </citation>
    <scope>NUCLEOTIDE SEQUENCE</scope>
    <source>
        <strain evidence="10">R3-111a-1</strain>
    </source>
</reference>
<dbReference type="EnsemblFungi" id="EJT75515">
    <property type="protein sequence ID" value="EJT75515"/>
    <property type="gene ID" value="GGTG_05448"/>
</dbReference>
<evidence type="ECO:0000313" key="11">
    <source>
        <dbReference type="EnsemblFungi" id="EJT75515"/>
    </source>
</evidence>
<evidence type="ECO:0000256" key="1">
    <source>
        <dbReference type="ARBA" id="ARBA00004141"/>
    </source>
</evidence>
<dbReference type="FunCoup" id="J3NVY5">
    <property type="interactions" value="768"/>
</dbReference>
<feature type="transmembrane region" description="Helical" evidence="8">
    <location>
        <begin position="329"/>
        <end position="349"/>
    </location>
</feature>
<feature type="domain" description="Major facilitator superfamily (MFS) profile" evidence="9">
    <location>
        <begin position="71"/>
        <end position="535"/>
    </location>
</feature>
<dbReference type="SUPFAM" id="SSF103473">
    <property type="entry name" value="MFS general substrate transporter"/>
    <property type="match status" value="1"/>
</dbReference>
<dbReference type="HOGENOM" id="CLU_001265_46_14_1"/>
<reference evidence="12" key="1">
    <citation type="submission" date="2010-07" db="EMBL/GenBank/DDBJ databases">
        <title>The genome sequence of Gaeumannomyces graminis var. tritici strain R3-111a-1.</title>
        <authorList>
            <consortium name="The Broad Institute Genome Sequencing Platform"/>
            <person name="Ma L.-J."/>
            <person name="Dead R."/>
            <person name="Young S."/>
            <person name="Zeng Q."/>
            <person name="Koehrsen M."/>
            <person name="Alvarado L."/>
            <person name="Berlin A."/>
            <person name="Chapman S.B."/>
            <person name="Chen Z."/>
            <person name="Freedman E."/>
            <person name="Gellesch M."/>
            <person name="Goldberg J."/>
            <person name="Griggs A."/>
            <person name="Gujja S."/>
            <person name="Heilman E.R."/>
            <person name="Heiman D."/>
            <person name="Hepburn T."/>
            <person name="Howarth C."/>
            <person name="Jen D."/>
            <person name="Larson L."/>
            <person name="Mehta T."/>
            <person name="Neiman D."/>
            <person name="Pearson M."/>
            <person name="Roberts A."/>
            <person name="Saif S."/>
            <person name="Shea T."/>
            <person name="Shenoy N."/>
            <person name="Sisk P."/>
            <person name="Stolte C."/>
            <person name="Sykes S."/>
            <person name="Walk T."/>
            <person name="White J."/>
            <person name="Yandava C."/>
            <person name="Haas B."/>
            <person name="Nusbaum C."/>
            <person name="Birren B."/>
        </authorList>
    </citation>
    <scope>NUCLEOTIDE SEQUENCE [LARGE SCALE GENOMIC DNA]</scope>
    <source>
        <strain evidence="12">R3-111a-1</strain>
    </source>
</reference>
<dbReference type="GO" id="GO:0006817">
    <property type="term" value="P:phosphate ion transport"/>
    <property type="evidence" value="ECO:0007669"/>
    <property type="project" value="UniProtKB-KW"/>
</dbReference>
<evidence type="ECO:0000256" key="5">
    <source>
        <dbReference type="ARBA" id="ARBA00022989"/>
    </source>
</evidence>
<feature type="transmembrane region" description="Helical" evidence="8">
    <location>
        <begin position="115"/>
        <end position="135"/>
    </location>
</feature>
<keyword evidence="4 8" id="KW-0812">Transmembrane</keyword>
<keyword evidence="5 8" id="KW-1133">Transmembrane helix</keyword>
<dbReference type="Gene3D" id="1.20.1250.20">
    <property type="entry name" value="MFS general substrate transporter like domains"/>
    <property type="match status" value="1"/>
</dbReference>
<dbReference type="EMBL" id="GL385397">
    <property type="protein sequence ID" value="EJT75515.1"/>
    <property type="molecule type" value="Genomic_DNA"/>
</dbReference>
<feature type="transmembrane region" description="Helical" evidence="8">
    <location>
        <begin position="208"/>
        <end position="230"/>
    </location>
</feature>
<dbReference type="AlphaFoldDB" id="J3NVY5"/>
<dbReference type="OrthoDB" id="433512at2759"/>
<dbReference type="InterPro" id="IPR005828">
    <property type="entry name" value="MFS_sugar_transport-like"/>
</dbReference>
<dbReference type="InterPro" id="IPR036259">
    <property type="entry name" value="MFS_trans_sf"/>
</dbReference>
<dbReference type="GO" id="GO:0016020">
    <property type="term" value="C:membrane"/>
    <property type="evidence" value="ECO:0007669"/>
    <property type="project" value="UniProtKB-SubCell"/>
</dbReference>
<evidence type="ECO:0000259" key="9">
    <source>
        <dbReference type="PROSITE" id="PS50850"/>
    </source>
</evidence>
<feature type="transmembrane region" description="Helical" evidence="8">
    <location>
        <begin position="166"/>
        <end position="187"/>
    </location>
</feature>
<feature type="transmembrane region" description="Helical" evidence="8">
    <location>
        <begin position="142"/>
        <end position="160"/>
    </location>
</feature>
<dbReference type="GeneID" id="20345906"/>
<evidence type="ECO:0000256" key="2">
    <source>
        <dbReference type="ARBA" id="ARBA00022448"/>
    </source>
</evidence>
<dbReference type="STRING" id="644352.J3NVY5"/>
<feature type="transmembrane region" description="Helical" evidence="8">
    <location>
        <begin position="369"/>
        <end position="392"/>
    </location>
</feature>
<dbReference type="PROSITE" id="PS00217">
    <property type="entry name" value="SUGAR_TRANSPORT_2"/>
    <property type="match status" value="1"/>
</dbReference>
<dbReference type="PANTHER" id="PTHR24064">
    <property type="entry name" value="SOLUTE CARRIER FAMILY 22 MEMBER"/>
    <property type="match status" value="1"/>
</dbReference>
<feature type="transmembrane region" description="Helical" evidence="8">
    <location>
        <begin position="256"/>
        <end position="274"/>
    </location>
</feature>
<dbReference type="Proteomes" id="UP000006039">
    <property type="component" value="Unassembled WGS sequence"/>
</dbReference>
<reference evidence="11" key="5">
    <citation type="submission" date="2018-04" db="UniProtKB">
        <authorList>
            <consortium name="EnsemblFungi"/>
        </authorList>
    </citation>
    <scope>IDENTIFICATION</scope>
    <source>
        <strain evidence="11">R3-111a-1</strain>
    </source>
</reference>
<dbReference type="eggNOG" id="KOG0252">
    <property type="taxonomic scope" value="Eukaryota"/>
</dbReference>
<keyword evidence="2" id="KW-0813">Transport</keyword>
<reference evidence="10" key="2">
    <citation type="submission" date="2010-07" db="EMBL/GenBank/DDBJ databases">
        <authorList>
            <consortium name="The Broad Institute Genome Sequencing Platform"/>
            <consortium name="Broad Institute Genome Sequencing Center for Infectious Disease"/>
            <person name="Ma L.-J."/>
            <person name="Dead R."/>
            <person name="Young S."/>
            <person name="Zeng Q."/>
            <person name="Koehrsen M."/>
            <person name="Alvarado L."/>
            <person name="Berlin A."/>
            <person name="Chapman S.B."/>
            <person name="Chen Z."/>
            <person name="Freedman E."/>
            <person name="Gellesch M."/>
            <person name="Goldberg J."/>
            <person name="Griggs A."/>
            <person name="Gujja S."/>
            <person name="Heilman E.R."/>
            <person name="Heiman D."/>
            <person name="Hepburn T."/>
            <person name="Howarth C."/>
            <person name="Jen D."/>
            <person name="Larson L."/>
            <person name="Mehta T."/>
            <person name="Neiman D."/>
            <person name="Pearson M."/>
            <person name="Roberts A."/>
            <person name="Saif S."/>
            <person name="Shea T."/>
            <person name="Shenoy N."/>
            <person name="Sisk P."/>
            <person name="Stolte C."/>
            <person name="Sykes S."/>
            <person name="Walk T."/>
            <person name="White J."/>
            <person name="Yandava C."/>
            <person name="Haas B."/>
            <person name="Nusbaum C."/>
            <person name="Birren B."/>
        </authorList>
    </citation>
    <scope>NUCLEOTIDE SEQUENCE</scope>
    <source>
        <strain evidence="10">R3-111a-1</strain>
    </source>
</reference>
<evidence type="ECO:0000256" key="4">
    <source>
        <dbReference type="ARBA" id="ARBA00022692"/>
    </source>
</evidence>
<dbReference type="InterPro" id="IPR020846">
    <property type="entry name" value="MFS_dom"/>
</dbReference>
<keyword evidence="6 8" id="KW-0472">Membrane</keyword>
<evidence type="ECO:0000256" key="3">
    <source>
        <dbReference type="ARBA" id="ARBA00022592"/>
    </source>
</evidence>